<evidence type="ECO:0000256" key="1">
    <source>
        <dbReference type="SAM" id="MobiDB-lite"/>
    </source>
</evidence>
<dbReference type="AlphaFoldDB" id="A0A067RJJ7"/>
<reference evidence="2 3" key="1">
    <citation type="journal article" date="2014" name="Nat. Commun.">
        <title>Molecular traces of alternative social organization in a termite genome.</title>
        <authorList>
            <person name="Terrapon N."/>
            <person name="Li C."/>
            <person name="Robertson H.M."/>
            <person name="Ji L."/>
            <person name="Meng X."/>
            <person name="Booth W."/>
            <person name="Chen Z."/>
            <person name="Childers C.P."/>
            <person name="Glastad K.M."/>
            <person name="Gokhale K."/>
            <person name="Gowin J."/>
            <person name="Gronenberg W."/>
            <person name="Hermansen R.A."/>
            <person name="Hu H."/>
            <person name="Hunt B.G."/>
            <person name="Huylmans A.K."/>
            <person name="Khalil S.M."/>
            <person name="Mitchell R.D."/>
            <person name="Munoz-Torres M.C."/>
            <person name="Mustard J.A."/>
            <person name="Pan H."/>
            <person name="Reese J.T."/>
            <person name="Scharf M.E."/>
            <person name="Sun F."/>
            <person name="Vogel H."/>
            <person name="Xiao J."/>
            <person name="Yang W."/>
            <person name="Yang Z."/>
            <person name="Yang Z."/>
            <person name="Zhou J."/>
            <person name="Zhu J."/>
            <person name="Brent C.S."/>
            <person name="Elsik C.G."/>
            <person name="Goodisman M.A."/>
            <person name="Liberles D.A."/>
            <person name="Roe R.M."/>
            <person name="Vargo E.L."/>
            <person name="Vilcinskas A."/>
            <person name="Wang J."/>
            <person name="Bornberg-Bauer E."/>
            <person name="Korb J."/>
            <person name="Zhang G."/>
            <person name="Liebig J."/>
        </authorList>
    </citation>
    <scope>NUCLEOTIDE SEQUENCE [LARGE SCALE GENOMIC DNA]</scope>
    <source>
        <tissue evidence="2">Whole organism</tissue>
    </source>
</reference>
<dbReference type="Proteomes" id="UP000027135">
    <property type="component" value="Unassembled WGS sequence"/>
</dbReference>
<organism evidence="2 3">
    <name type="scientific">Zootermopsis nevadensis</name>
    <name type="common">Dampwood termite</name>
    <dbReference type="NCBI Taxonomy" id="136037"/>
    <lineage>
        <taxon>Eukaryota</taxon>
        <taxon>Metazoa</taxon>
        <taxon>Ecdysozoa</taxon>
        <taxon>Arthropoda</taxon>
        <taxon>Hexapoda</taxon>
        <taxon>Insecta</taxon>
        <taxon>Pterygota</taxon>
        <taxon>Neoptera</taxon>
        <taxon>Polyneoptera</taxon>
        <taxon>Dictyoptera</taxon>
        <taxon>Blattodea</taxon>
        <taxon>Blattoidea</taxon>
        <taxon>Termitoidae</taxon>
        <taxon>Termopsidae</taxon>
        <taxon>Zootermopsis</taxon>
    </lineage>
</organism>
<evidence type="ECO:0000313" key="3">
    <source>
        <dbReference type="Proteomes" id="UP000027135"/>
    </source>
</evidence>
<accession>A0A067RJJ7</accession>
<gene>
    <name evidence="2" type="ORF">L798_07931</name>
</gene>
<keyword evidence="3" id="KW-1185">Reference proteome</keyword>
<feature type="region of interest" description="Disordered" evidence="1">
    <location>
        <begin position="30"/>
        <end position="56"/>
    </location>
</feature>
<proteinExistence type="predicted"/>
<evidence type="ECO:0000313" key="2">
    <source>
        <dbReference type="EMBL" id="KDR23992.1"/>
    </source>
</evidence>
<feature type="compositionally biased region" description="Polar residues" evidence="1">
    <location>
        <begin position="42"/>
        <end position="54"/>
    </location>
</feature>
<dbReference type="EMBL" id="KK852432">
    <property type="protein sequence ID" value="KDR23992.1"/>
    <property type="molecule type" value="Genomic_DNA"/>
</dbReference>
<sequence>MPCAQIEHFSEPGSLAASSAVVETAVVPSNKSVDTAEESESTEGLQQVTVCSESTTHESKDSLRDFIANMFHNLKDSQAKDEYDNAKLSKELNKKIQNIEENIRLENEKLIAKFEHEKLSKELSGRLESETARLHANIKQVRDNADKEFSGVKDRFNSLVSQVNE</sequence>
<protein>
    <submittedName>
        <fullName evidence="2">Uncharacterized protein</fullName>
    </submittedName>
</protein>
<dbReference type="InParanoid" id="A0A067RJJ7"/>
<name>A0A067RJJ7_ZOONE</name>